<proteinExistence type="predicted"/>
<reference evidence="2" key="2">
    <citation type="journal article" date="2021" name="PeerJ">
        <title>Extensive microbial diversity within the chicken gut microbiome revealed by metagenomics and culture.</title>
        <authorList>
            <person name="Gilroy R."/>
            <person name="Ravi A."/>
            <person name="Getino M."/>
            <person name="Pursley I."/>
            <person name="Horton D.L."/>
            <person name="Alikhan N.F."/>
            <person name="Baker D."/>
            <person name="Gharbi K."/>
            <person name="Hall N."/>
            <person name="Watson M."/>
            <person name="Adriaenssens E.M."/>
            <person name="Foster-Nyarko E."/>
            <person name="Jarju S."/>
            <person name="Secka A."/>
            <person name="Antonio M."/>
            <person name="Oren A."/>
            <person name="Chaudhuri R.R."/>
            <person name="La Ragione R."/>
            <person name="Hildebrand F."/>
            <person name="Pallen M.J."/>
        </authorList>
    </citation>
    <scope>NUCLEOTIDE SEQUENCE</scope>
    <source>
        <strain evidence="2">ChiSjej3B21-11622</strain>
    </source>
</reference>
<keyword evidence="1" id="KW-0732">Signal</keyword>
<dbReference type="Proteomes" id="UP000886886">
    <property type="component" value="Unassembled WGS sequence"/>
</dbReference>
<evidence type="ECO:0000313" key="2">
    <source>
        <dbReference type="EMBL" id="HIQ96334.1"/>
    </source>
</evidence>
<organism evidence="2 3">
    <name type="scientific">Candidatus Limivivens merdigallinarum</name>
    <dbReference type="NCBI Taxonomy" id="2840859"/>
    <lineage>
        <taxon>Bacteria</taxon>
        <taxon>Bacillati</taxon>
        <taxon>Bacillota</taxon>
        <taxon>Clostridia</taxon>
        <taxon>Lachnospirales</taxon>
        <taxon>Lachnospiraceae</taxon>
        <taxon>Lachnospiraceae incertae sedis</taxon>
        <taxon>Candidatus Limivivens</taxon>
    </lineage>
</organism>
<sequence length="342" mass="38039">MKRRTGQKMRKKIKESPIRFQITAAMCLSAAAILLGGCSLAVPGAGTEEAGDRLIGLFITPESLDLYDTEGDLQDHGAQLMNQDEIILENDPDYAERLYADIDRQGKEDPSEWEITFGEVPGIRFFTPLWTDENGETYWGNVTDEELCDVRINVNTTDQGEERELEGSFYFLPGQMDKDIAYYPNPVFQTADGRIYTTSGSGFGTSGDSADGIKLTKSFASETTTEESGKVTTDKSTVTINLGTKNKPLKVILVQMDQEHRVKSQQEYVPGQLPETLALEADTAYLVAETWQENLEGEPVVSRQLVEQGEEETGNLTTFYEGENGIMKTQDTYLQWNSGKEA</sequence>
<reference evidence="2" key="1">
    <citation type="submission" date="2020-10" db="EMBL/GenBank/DDBJ databases">
        <authorList>
            <person name="Gilroy R."/>
        </authorList>
    </citation>
    <scope>NUCLEOTIDE SEQUENCE</scope>
    <source>
        <strain evidence="2">ChiSjej3B21-11622</strain>
    </source>
</reference>
<protein>
    <recommendedName>
        <fullName evidence="4">Lipoprotein</fullName>
    </recommendedName>
</protein>
<accession>A0A9D1D212</accession>
<dbReference type="AlphaFoldDB" id="A0A9D1D212"/>
<gene>
    <name evidence="2" type="ORF">IAB26_07205</name>
</gene>
<evidence type="ECO:0008006" key="4">
    <source>
        <dbReference type="Google" id="ProtNLM"/>
    </source>
</evidence>
<evidence type="ECO:0000256" key="1">
    <source>
        <dbReference type="SAM" id="SignalP"/>
    </source>
</evidence>
<name>A0A9D1D212_9FIRM</name>
<evidence type="ECO:0000313" key="3">
    <source>
        <dbReference type="Proteomes" id="UP000886886"/>
    </source>
</evidence>
<dbReference type="EMBL" id="DVFT01000105">
    <property type="protein sequence ID" value="HIQ96334.1"/>
    <property type="molecule type" value="Genomic_DNA"/>
</dbReference>
<feature type="signal peptide" evidence="1">
    <location>
        <begin position="1"/>
        <end position="41"/>
    </location>
</feature>
<feature type="chain" id="PRO_5039557321" description="Lipoprotein" evidence="1">
    <location>
        <begin position="42"/>
        <end position="342"/>
    </location>
</feature>
<comment type="caution">
    <text evidence="2">The sequence shown here is derived from an EMBL/GenBank/DDBJ whole genome shotgun (WGS) entry which is preliminary data.</text>
</comment>